<evidence type="ECO:0000256" key="2">
    <source>
        <dbReference type="SAM" id="SignalP"/>
    </source>
</evidence>
<dbReference type="InterPro" id="IPR052766">
    <property type="entry name" value="S41A_metabolite_peptidase"/>
</dbReference>
<dbReference type="Pfam" id="PF03572">
    <property type="entry name" value="Peptidase_S41"/>
    <property type="match status" value="1"/>
</dbReference>
<keyword evidence="6" id="KW-1185">Reference proteome</keyword>
<sequence length="751" mass="83000">MRLFGATLASAALAVALPSVSRTISSTPSSTPSGATEPCAVVGRLLESSDTGFIPAESAYKCLKSVPVAIKDDEELIDELKLLWGWHSETGWLKNPPSTWELGPLDLIGELDKIKNSLGSYDSEYDVQMAIYRLTVRTGNYHFNYWPDILQVFGFQRLVGVATVSEDGTSVPKTYVSQDLIAQEDDNDIDISPIKSINGQDVQKYLQWVADESQYINADARYNQATYKGRNSQNTFTVQESYQDAFTNLTFANGTTRHLINVAATDQNFTGIASGKDFFQSFCTGDISSYEVYSESMKKGDNGYKKTAPRRRWTKRQVIPSNDYPEPIVEHSEGAVAGYFLTESGLTDVAVLKIITFDPEESTYKEFQSVIRRFLEKCTRANKKKLIIDLRENGGGETALLLDAFMQLFPDKEPFSAQRYRAQEQFKLIGEAVDAIWTNKTALKWVEDETSLFISSGASLRYWSYWNFVNANDKTFASWDSFYGPHEYNDDEFSSIVRYNLSNSNPNSILPANFTFTESSSKKASFAADDIIMFTDGLCGSSCASFHEELKNIAGIKAVTVGGRARSGPMQTIGGTKGGEVIPLSSVSDDIPELLNATVQLGIADLDQSSIHRLIDTEQVFLRVGDSGSRVQVQDQIRKGDSSETPLQYIYEAADCRIWYTAKTLFYPEQAWAAAWNAHTNHTKCVENSTDQSSSLSGGYKAYGSGSLKGEMDQGEDGNDSDSAGKTNAATTWRPSLVYVSGLAVLMGLML</sequence>
<dbReference type="SUPFAM" id="SSF52096">
    <property type="entry name" value="ClpP/crotonase"/>
    <property type="match status" value="1"/>
</dbReference>
<feature type="signal peptide" evidence="2">
    <location>
        <begin position="1"/>
        <end position="16"/>
    </location>
</feature>
<keyword evidence="2" id="KW-0732">Signal</keyword>
<dbReference type="GO" id="GO:0008236">
    <property type="term" value="F:serine-type peptidase activity"/>
    <property type="evidence" value="ECO:0007669"/>
    <property type="project" value="InterPro"/>
</dbReference>
<evidence type="ECO:0000313" key="5">
    <source>
        <dbReference type="EMBL" id="PLB46888.1"/>
    </source>
</evidence>
<dbReference type="GeneID" id="36552275"/>
<evidence type="ECO:0000256" key="1">
    <source>
        <dbReference type="SAM" id="MobiDB-lite"/>
    </source>
</evidence>
<dbReference type="PANTHER" id="PTHR37049:SF4">
    <property type="entry name" value="RHODANESE DOMAIN-CONTAINING PROTEIN"/>
    <property type="match status" value="1"/>
</dbReference>
<comment type="caution">
    <text evidence="5">The sequence shown here is derived from an EMBL/GenBank/DDBJ whole genome shotgun (WGS) entry which is preliminary data.</text>
</comment>
<protein>
    <submittedName>
        <fullName evidence="5">Uncharacterized protein</fullName>
    </submittedName>
</protein>
<dbReference type="EMBL" id="MSFO01000006">
    <property type="protein sequence ID" value="PLB46888.1"/>
    <property type="molecule type" value="Genomic_DNA"/>
</dbReference>
<organism evidence="5 6">
    <name type="scientific">Aspergillus steynii IBT 23096</name>
    <dbReference type="NCBI Taxonomy" id="1392250"/>
    <lineage>
        <taxon>Eukaryota</taxon>
        <taxon>Fungi</taxon>
        <taxon>Dikarya</taxon>
        <taxon>Ascomycota</taxon>
        <taxon>Pezizomycotina</taxon>
        <taxon>Eurotiomycetes</taxon>
        <taxon>Eurotiomycetidae</taxon>
        <taxon>Eurotiales</taxon>
        <taxon>Aspergillaceae</taxon>
        <taxon>Aspergillus</taxon>
        <taxon>Aspergillus subgen. Circumdati</taxon>
    </lineage>
</organism>
<dbReference type="RefSeq" id="XP_024702190.1">
    <property type="nucleotide sequence ID" value="XM_024844575.1"/>
</dbReference>
<dbReference type="GO" id="GO:0006508">
    <property type="term" value="P:proteolysis"/>
    <property type="evidence" value="ECO:0007669"/>
    <property type="project" value="InterPro"/>
</dbReference>
<evidence type="ECO:0000259" key="4">
    <source>
        <dbReference type="Pfam" id="PF23658"/>
    </source>
</evidence>
<dbReference type="STRING" id="1392250.A0A2I2G1Z0"/>
<evidence type="ECO:0000313" key="6">
    <source>
        <dbReference type="Proteomes" id="UP000234275"/>
    </source>
</evidence>
<gene>
    <name evidence="5" type="ORF">P170DRAFT_363387</name>
</gene>
<proteinExistence type="predicted"/>
<name>A0A2I2G1Z0_9EURO</name>
<feature type="domain" description="CPAF-like PDZ" evidence="4">
    <location>
        <begin position="155"/>
        <end position="270"/>
    </location>
</feature>
<evidence type="ECO:0000259" key="3">
    <source>
        <dbReference type="Pfam" id="PF03572"/>
    </source>
</evidence>
<dbReference type="PANTHER" id="PTHR37049">
    <property type="entry name" value="PEPTIDASE S41 FAMILY PROTEIN"/>
    <property type="match status" value="1"/>
</dbReference>
<dbReference type="Proteomes" id="UP000234275">
    <property type="component" value="Unassembled WGS sequence"/>
</dbReference>
<dbReference type="AlphaFoldDB" id="A0A2I2G1Z0"/>
<dbReference type="VEuPathDB" id="FungiDB:P170DRAFT_363387"/>
<dbReference type="InterPro" id="IPR029045">
    <property type="entry name" value="ClpP/crotonase-like_dom_sf"/>
</dbReference>
<dbReference type="OrthoDB" id="27214at2759"/>
<dbReference type="Gene3D" id="3.90.226.10">
    <property type="entry name" value="2-enoyl-CoA Hydratase, Chain A, domain 1"/>
    <property type="match status" value="1"/>
</dbReference>
<dbReference type="Pfam" id="PF23658">
    <property type="entry name" value="PDZ_CPAF_rel"/>
    <property type="match status" value="1"/>
</dbReference>
<feature type="domain" description="Tail specific protease" evidence="3">
    <location>
        <begin position="348"/>
        <end position="453"/>
    </location>
</feature>
<reference evidence="5 6" key="1">
    <citation type="submission" date="2016-12" db="EMBL/GenBank/DDBJ databases">
        <title>The genomes of Aspergillus section Nigri reveals drivers in fungal speciation.</title>
        <authorList>
            <consortium name="DOE Joint Genome Institute"/>
            <person name="Vesth T.C."/>
            <person name="Nybo J."/>
            <person name="Theobald S."/>
            <person name="Brandl J."/>
            <person name="Frisvad J.C."/>
            <person name="Nielsen K.F."/>
            <person name="Lyhne E.K."/>
            <person name="Kogle M.E."/>
            <person name="Kuo A."/>
            <person name="Riley R."/>
            <person name="Clum A."/>
            <person name="Nolan M."/>
            <person name="Lipzen A."/>
            <person name="Salamov A."/>
            <person name="Henrissat B."/>
            <person name="Wiebenga A."/>
            <person name="De Vries R.P."/>
            <person name="Grigoriev I.V."/>
            <person name="Mortensen U.H."/>
            <person name="Andersen M.R."/>
            <person name="Baker S.E."/>
        </authorList>
    </citation>
    <scope>NUCLEOTIDE SEQUENCE [LARGE SCALE GENOMIC DNA]</scope>
    <source>
        <strain evidence="5 6">IBT 23096</strain>
    </source>
</reference>
<dbReference type="InterPro" id="IPR005151">
    <property type="entry name" value="Tail-specific_protease"/>
</dbReference>
<feature type="region of interest" description="Disordered" evidence="1">
    <location>
        <begin position="707"/>
        <end position="728"/>
    </location>
</feature>
<dbReference type="InterPro" id="IPR056186">
    <property type="entry name" value="PDZ_CPAF-rel"/>
</dbReference>
<accession>A0A2I2G1Z0</accession>
<feature type="chain" id="PRO_5014173917" evidence="2">
    <location>
        <begin position="17"/>
        <end position="751"/>
    </location>
</feature>